<dbReference type="GeneID" id="10042137"/>
<accession>F0LK84</accession>
<dbReference type="OrthoDB" id="94100at2157"/>
<dbReference type="InterPro" id="IPR036388">
    <property type="entry name" value="WH-like_DNA-bd_sf"/>
</dbReference>
<dbReference type="Proteomes" id="UP000007478">
    <property type="component" value="Chromosome"/>
</dbReference>
<dbReference type="SUPFAM" id="SSF88659">
    <property type="entry name" value="Sigma3 and sigma4 domains of RNA polymerase sigma factors"/>
    <property type="match status" value="1"/>
</dbReference>
<keyword evidence="2" id="KW-1185">Reference proteome</keyword>
<name>F0LK84_THEBM</name>
<reference evidence="1 2" key="1">
    <citation type="journal article" date="2011" name="J. Bacteriol.">
        <title>Complete genome sequence of the hyperthermophilic, piezophilic, heterotrophic, and carboxydotrophic archaeon Thermococcus barophilus MP.</title>
        <authorList>
            <person name="Vannier P."/>
            <person name="Marteinsson V.T."/>
            <person name="Fridjonsson O.H."/>
            <person name="Oger P."/>
            <person name="Jebbar M."/>
        </authorList>
    </citation>
    <scope>NUCLEOTIDE SEQUENCE [LARGE SCALE GENOMIC DNA]</scope>
    <source>
        <strain evidence="2">DSM 11836 / MP</strain>
    </source>
</reference>
<dbReference type="RefSeq" id="WP_013468092.1">
    <property type="nucleotide sequence ID" value="NC_014804.1"/>
</dbReference>
<proteinExistence type="predicted"/>
<dbReference type="PATRIC" id="fig|391623.17.peg.1820"/>
<organism evidence="1 2">
    <name type="scientific">Thermococcus barophilus (strain DSM 11836 / MP)</name>
    <dbReference type="NCBI Taxonomy" id="391623"/>
    <lineage>
        <taxon>Archaea</taxon>
        <taxon>Methanobacteriati</taxon>
        <taxon>Methanobacteriota</taxon>
        <taxon>Thermococci</taxon>
        <taxon>Thermococcales</taxon>
        <taxon>Thermococcaceae</taxon>
        <taxon>Thermococcus</taxon>
    </lineage>
</organism>
<dbReference type="KEGG" id="tba:TERMP_01821"/>
<dbReference type="Gene3D" id="1.10.10.10">
    <property type="entry name" value="Winged helix-like DNA-binding domain superfamily/Winged helix DNA-binding domain"/>
    <property type="match status" value="1"/>
</dbReference>
<evidence type="ECO:0000313" key="2">
    <source>
        <dbReference type="Proteomes" id="UP000007478"/>
    </source>
</evidence>
<dbReference type="EMBL" id="CP002372">
    <property type="protein sequence ID" value="ADT84796.1"/>
    <property type="molecule type" value="Genomic_DNA"/>
</dbReference>
<evidence type="ECO:0000313" key="1">
    <source>
        <dbReference type="EMBL" id="ADT84796.1"/>
    </source>
</evidence>
<sequence>MFKLPERMEMIWLMKAEGLREIEIADTLGISRQAVNKALRDAKAKLFEMFLGLAEVFGFEVIRVNVEKGFMVTNAKIEHEVKRVYFFYIPKMGVRAFFEDSEFPEYLLKHAFEIGIVKNPVKGELIKMLES</sequence>
<dbReference type="InterPro" id="IPR013324">
    <property type="entry name" value="RNA_pol_sigma_r3/r4-like"/>
</dbReference>
<dbReference type="HOGENOM" id="CLU_1933369_0_0_2"/>
<gene>
    <name evidence="1" type="ordered locus">TERMP_01821</name>
</gene>
<dbReference type="eggNOG" id="arCOG04915">
    <property type="taxonomic scope" value="Archaea"/>
</dbReference>
<protein>
    <submittedName>
        <fullName evidence="1">Uncharacterized protein</fullName>
    </submittedName>
</protein>
<dbReference type="AlphaFoldDB" id="F0LK84"/>